<keyword evidence="3" id="KW-1185">Reference proteome</keyword>
<feature type="domain" description="GST N-terminal" evidence="1">
    <location>
        <begin position="6"/>
        <end position="73"/>
    </location>
</feature>
<dbReference type="SUPFAM" id="SSF52833">
    <property type="entry name" value="Thioredoxin-like"/>
    <property type="match status" value="1"/>
</dbReference>
<reference evidence="3" key="1">
    <citation type="journal article" date="2019" name="Int. J. Syst. Evol. Microbiol.">
        <title>The Global Catalogue of Microorganisms (GCM) 10K type strain sequencing project: providing services to taxonomists for standard genome sequencing and annotation.</title>
        <authorList>
            <consortium name="The Broad Institute Genomics Platform"/>
            <consortium name="The Broad Institute Genome Sequencing Center for Infectious Disease"/>
            <person name="Wu L."/>
            <person name="Ma J."/>
        </authorList>
    </citation>
    <scope>NUCLEOTIDE SEQUENCE [LARGE SCALE GENOMIC DNA]</scope>
    <source>
        <strain evidence="3">KCTC 22245</strain>
    </source>
</reference>
<evidence type="ECO:0000259" key="1">
    <source>
        <dbReference type="Pfam" id="PF13417"/>
    </source>
</evidence>
<evidence type="ECO:0000313" key="2">
    <source>
        <dbReference type="EMBL" id="MFC3302128.1"/>
    </source>
</evidence>
<dbReference type="Proteomes" id="UP001595607">
    <property type="component" value="Unassembled WGS sequence"/>
</dbReference>
<dbReference type="EMBL" id="JBHRVA010000002">
    <property type="protein sequence ID" value="MFC3302128.1"/>
    <property type="molecule type" value="Genomic_DNA"/>
</dbReference>
<dbReference type="Gene3D" id="1.20.1050.10">
    <property type="match status" value="1"/>
</dbReference>
<dbReference type="InterPro" id="IPR004045">
    <property type="entry name" value="Glutathione_S-Trfase_N"/>
</dbReference>
<dbReference type="Pfam" id="PF13417">
    <property type="entry name" value="GST_N_3"/>
    <property type="match status" value="1"/>
</dbReference>
<dbReference type="Gene3D" id="3.40.30.10">
    <property type="entry name" value="Glutaredoxin"/>
    <property type="match status" value="1"/>
</dbReference>
<proteinExistence type="predicted"/>
<sequence>MTSGTLFGSTTSPYVRMTRLVRSRSGAESFVAFEVADAWKESYRAVNPLGKVPALVLDNGVACLETTLICRTLMGIGGTDLLPAAQMERVQEEADVALMIGLLDLGVAFLLEDRRDPAEQSKTWQARRLRGIEAALPMVESAARRAARRPRGYGAIALVSALDWFSFRHEGRVHWREACPVATEVVDGLLREEDVAKTDPRNA</sequence>
<dbReference type="RefSeq" id="WP_268249047.1">
    <property type="nucleotide sequence ID" value="NZ_BMXU01000001.1"/>
</dbReference>
<gene>
    <name evidence="2" type="ORF">ACFONP_05215</name>
</gene>
<accession>A0ABV7M9M3</accession>
<protein>
    <submittedName>
        <fullName evidence="2">Glutathione S-transferase N-terminal domain-containing protein</fullName>
    </submittedName>
</protein>
<dbReference type="InterPro" id="IPR036249">
    <property type="entry name" value="Thioredoxin-like_sf"/>
</dbReference>
<comment type="caution">
    <text evidence="2">The sequence shown here is derived from an EMBL/GenBank/DDBJ whole genome shotgun (WGS) entry which is preliminary data.</text>
</comment>
<evidence type="ECO:0000313" key="3">
    <source>
        <dbReference type="Proteomes" id="UP001595607"/>
    </source>
</evidence>
<name>A0ABV7M9M3_9PROT</name>
<organism evidence="2 3">
    <name type="scientific">Parvularcula lutaonensis</name>
    <dbReference type="NCBI Taxonomy" id="491923"/>
    <lineage>
        <taxon>Bacteria</taxon>
        <taxon>Pseudomonadati</taxon>
        <taxon>Pseudomonadota</taxon>
        <taxon>Alphaproteobacteria</taxon>
        <taxon>Parvularculales</taxon>
        <taxon>Parvularculaceae</taxon>
        <taxon>Parvularcula</taxon>
    </lineage>
</organism>